<organism evidence="1 2">
    <name type="scientific">Panagrolaimus sp. PS1159</name>
    <dbReference type="NCBI Taxonomy" id="55785"/>
    <lineage>
        <taxon>Eukaryota</taxon>
        <taxon>Metazoa</taxon>
        <taxon>Ecdysozoa</taxon>
        <taxon>Nematoda</taxon>
        <taxon>Chromadorea</taxon>
        <taxon>Rhabditida</taxon>
        <taxon>Tylenchina</taxon>
        <taxon>Panagrolaimomorpha</taxon>
        <taxon>Panagrolaimoidea</taxon>
        <taxon>Panagrolaimidae</taxon>
        <taxon>Panagrolaimus</taxon>
    </lineage>
</organism>
<dbReference type="Proteomes" id="UP000887580">
    <property type="component" value="Unplaced"/>
</dbReference>
<accession>A0AC35GFF9</accession>
<evidence type="ECO:0000313" key="1">
    <source>
        <dbReference type="Proteomes" id="UP000887580"/>
    </source>
</evidence>
<name>A0AC35GFF9_9BILA</name>
<evidence type="ECO:0000313" key="2">
    <source>
        <dbReference type="WBParaSite" id="PS1159_v2.g4762.t1"/>
    </source>
</evidence>
<protein>
    <submittedName>
        <fullName evidence="2">Nuclear receptor domain-containing protein</fullName>
    </submittedName>
</protein>
<proteinExistence type="predicted"/>
<reference evidence="2" key="1">
    <citation type="submission" date="2022-11" db="UniProtKB">
        <authorList>
            <consortium name="WormBaseParasite"/>
        </authorList>
    </citation>
    <scope>IDENTIFICATION</scope>
</reference>
<sequence length="367" mass="43153">MKMLLSTNLNNDKNKALCKLKNKFGCTICGGPCTSRHFGCLSCKACAAFFRRTIVGKRYYLVECNKECELIVGENMCKYCRYKKCLENGMEASLVSTKPTIIILKNNTHTSNISIHNFLKSYNSVFHTRKFVVNLNHQFEQESHLPSLTENAMKEKTVFEQFLLFSGLIEHFDYTTHSSRRVFSTWCVLQFLHNTFKRDGLSEKKFYNFDNTYFKCTQQGLIDWYGSDKHLAAHRLCIERVSTPMWKKVAEIIKHFQELQLTDVEIACFFILIMGQSIIQHSIKPRETRRSVSLLFNEVFKGLNKYYQENYKSFEFAIRMGQILTFLPLFTEMDAIMNEHFHQLRLCSTEKNRKSFVFFDPEMESKY</sequence>
<dbReference type="WBParaSite" id="PS1159_v2.g4762.t1">
    <property type="protein sequence ID" value="PS1159_v2.g4762.t1"/>
    <property type="gene ID" value="PS1159_v2.g4762"/>
</dbReference>